<gene>
    <name evidence="2" type="ORF">B2A_14995</name>
</gene>
<sequence length="81" mass="9352">MCRICQDTAQAEKNDIFRYVLDRSVESTNNRAERAIRPIVTYRKVSGGPRSDRGAKDFCRVYTVLESRRKKGKLQFRANPG</sequence>
<comment type="caution">
    <text evidence="2">The sequence shown here is derived from an EMBL/GenBank/DDBJ whole genome shotgun (WGS) entry which is preliminary data.</text>
</comment>
<reference evidence="2" key="2">
    <citation type="journal article" date="2014" name="ISME J.">
        <title>Microbial stratification in low pH oxic and suboxic macroscopic growths along an acid mine drainage.</title>
        <authorList>
            <person name="Mendez-Garcia C."/>
            <person name="Mesa V."/>
            <person name="Sprenger R.R."/>
            <person name="Richter M."/>
            <person name="Diez M.S."/>
            <person name="Solano J."/>
            <person name="Bargiela R."/>
            <person name="Golyshina O.V."/>
            <person name="Manteca A."/>
            <person name="Ramos J.L."/>
            <person name="Gallego J.R."/>
            <person name="Llorente I."/>
            <person name="Martins Dos Santos V.A."/>
            <person name="Jensen O.N."/>
            <person name="Pelaez A.I."/>
            <person name="Sanchez J."/>
            <person name="Ferrer M."/>
        </authorList>
    </citation>
    <scope>NUCLEOTIDE SEQUENCE</scope>
</reference>
<dbReference type="Pfam" id="PF03050">
    <property type="entry name" value="DDE_Tnp_IS66"/>
    <property type="match status" value="1"/>
</dbReference>
<proteinExistence type="predicted"/>
<accession>T0Y5B6</accession>
<protein>
    <recommendedName>
        <fullName evidence="1">Transposase IS66 central domain-containing protein</fullName>
    </recommendedName>
</protein>
<dbReference type="PANTHER" id="PTHR33678">
    <property type="entry name" value="BLL1576 PROTEIN"/>
    <property type="match status" value="1"/>
</dbReference>
<name>T0Y5B6_9ZZZZ</name>
<dbReference type="AlphaFoldDB" id="T0Y5B6"/>
<feature type="domain" description="Transposase IS66 central" evidence="1">
    <location>
        <begin position="5"/>
        <end position="56"/>
    </location>
</feature>
<evidence type="ECO:0000259" key="1">
    <source>
        <dbReference type="Pfam" id="PF03050"/>
    </source>
</evidence>
<reference evidence="2" key="1">
    <citation type="submission" date="2013-08" db="EMBL/GenBank/DDBJ databases">
        <authorList>
            <person name="Mendez C."/>
            <person name="Richter M."/>
            <person name="Ferrer M."/>
            <person name="Sanchez J."/>
        </authorList>
    </citation>
    <scope>NUCLEOTIDE SEQUENCE</scope>
</reference>
<evidence type="ECO:0000313" key="2">
    <source>
        <dbReference type="EMBL" id="EQD28298.1"/>
    </source>
</evidence>
<dbReference type="EMBL" id="AUZZ01010911">
    <property type="protein sequence ID" value="EQD28298.1"/>
    <property type="molecule type" value="Genomic_DNA"/>
</dbReference>
<organism evidence="2">
    <name type="scientific">mine drainage metagenome</name>
    <dbReference type="NCBI Taxonomy" id="410659"/>
    <lineage>
        <taxon>unclassified sequences</taxon>
        <taxon>metagenomes</taxon>
        <taxon>ecological metagenomes</taxon>
    </lineage>
</organism>
<dbReference type="InterPro" id="IPR052344">
    <property type="entry name" value="Transposase-related"/>
</dbReference>
<dbReference type="InterPro" id="IPR004291">
    <property type="entry name" value="Transposase_IS66_central"/>
</dbReference>